<dbReference type="EC" id="3.1.1.31" evidence="5 7"/>
<dbReference type="CDD" id="cd01400">
    <property type="entry name" value="6PGL"/>
    <property type="match status" value="1"/>
</dbReference>
<dbReference type="GO" id="GO:0005975">
    <property type="term" value="P:carbohydrate metabolic process"/>
    <property type="evidence" value="ECO:0007669"/>
    <property type="project" value="UniProtKB-UniRule"/>
</dbReference>
<dbReference type="PANTHER" id="PTHR11054">
    <property type="entry name" value="6-PHOSPHOGLUCONOLACTONASE"/>
    <property type="match status" value="1"/>
</dbReference>
<dbReference type="InterPro" id="IPR006148">
    <property type="entry name" value="Glc/Gal-6P_isomerase"/>
</dbReference>
<dbReference type="UniPathway" id="UPA00115">
    <property type="reaction ID" value="UER00409"/>
</dbReference>
<evidence type="ECO:0000313" key="9">
    <source>
        <dbReference type="EMBL" id="GAO27861.1"/>
    </source>
</evidence>
<evidence type="ECO:0000256" key="7">
    <source>
        <dbReference type="RuleBase" id="RU365095"/>
    </source>
</evidence>
<dbReference type="Pfam" id="PF01182">
    <property type="entry name" value="Glucosamine_iso"/>
    <property type="match status" value="1"/>
</dbReference>
<dbReference type="SUPFAM" id="SSF100950">
    <property type="entry name" value="NagB/RpiA/CoA transferase-like"/>
    <property type="match status" value="1"/>
</dbReference>
<reference evidence="9 10" key="1">
    <citation type="journal article" date="2015" name="Microbes Environ.">
        <title>Distribution and evolution of nitrogen fixation genes in the phylum bacteroidetes.</title>
        <authorList>
            <person name="Inoue J."/>
            <person name="Oshima K."/>
            <person name="Suda W."/>
            <person name="Sakamoto M."/>
            <person name="Iino T."/>
            <person name="Noda S."/>
            <person name="Hongoh Y."/>
            <person name="Hattori M."/>
            <person name="Ohkuma M."/>
        </authorList>
    </citation>
    <scope>NUCLEOTIDE SEQUENCE [LARGE SCALE GENOMIC DNA]</scope>
    <source>
        <strain evidence="9">JCM 15548</strain>
    </source>
</reference>
<comment type="caution">
    <text evidence="9">The sequence shown here is derived from an EMBL/GenBank/DDBJ whole genome shotgun (WGS) entry which is preliminary data.</text>
</comment>
<dbReference type="InterPro" id="IPR039104">
    <property type="entry name" value="6PGL"/>
</dbReference>
<accession>A0A0E9LRU8</accession>
<evidence type="ECO:0000256" key="5">
    <source>
        <dbReference type="ARBA" id="ARBA00013198"/>
    </source>
</evidence>
<proteinExistence type="inferred from homology"/>
<dbReference type="AlphaFoldDB" id="A0A0E9LRU8"/>
<evidence type="ECO:0000256" key="6">
    <source>
        <dbReference type="ARBA" id="ARBA00020337"/>
    </source>
</evidence>
<sequence>MEIKTFKDKAALAADFGERLLKISQEKEEIFIALSGGSTPKVIFEFLASEYKEKIAWDKLRFFWGDERCVAPDHTDSNYKMTRDYLFSQLPIAEEHIYRVKGELPPDAAALEYEKIIDEVLPQKNNLPAFDLMILGMGDDGHTASIFPHQIHLWESPLLCEVATHPDSGQKRVSLTGKVINNSEQILFLVTGSNKAQKVTEIVNQTGNYQSYPAALVDKKALWMLDEAAGRLL</sequence>
<comment type="similarity">
    <text evidence="4 7">Belongs to the glucosamine/galactosamine-6-phosphate isomerase family. 6-phosphogluconolactonase subfamily.</text>
</comment>
<evidence type="ECO:0000313" key="10">
    <source>
        <dbReference type="Proteomes" id="UP000032900"/>
    </source>
</evidence>
<keyword evidence="10" id="KW-1185">Reference proteome</keyword>
<protein>
    <recommendedName>
        <fullName evidence="6 7">6-phosphogluconolactonase</fullName>
        <shortName evidence="7">6PGL</shortName>
        <ecNumber evidence="5 7">3.1.1.31</ecNumber>
    </recommendedName>
</protein>
<dbReference type="GO" id="GO:0006098">
    <property type="term" value="P:pentose-phosphate shunt"/>
    <property type="evidence" value="ECO:0007669"/>
    <property type="project" value="UniProtKB-UniPathway"/>
</dbReference>
<dbReference type="Gene3D" id="3.40.50.1360">
    <property type="match status" value="1"/>
</dbReference>
<evidence type="ECO:0000256" key="1">
    <source>
        <dbReference type="ARBA" id="ARBA00000832"/>
    </source>
</evidence>
<dbReference type="NCBIfam" id="TIGR01198">
    <property type="entry name" value="pgl"/>
    <property type="match status" value="1"/>
</dbReference>
<comment type="pathway">
    <text evidence="3 7">Carbohydrate degradation; pentose phosphate pathway; D-ribulose 5-phosphate from D-glucose 6-phosphate (oxidative stage): step 2/3.</text>
</comment>
<dbReference type="PANTHER" id="PTHR11054:SF0">
    <property type="entry name" value="6-PHOSPHOGLUCONOLACTONASE"/>
    <property type="match status" value="1"/>
</dbReference>
<evidence type="ECO:0000256" key="2">
    <source>
        <dbReference type="ARBA" id="ARBA00002681"/>
    </source>
</evidence>
<feature type="domain" description="Glucosamine/galactosamine-6-phosphate isomerase" evidence="8">
    <location>
        <begin position="10"/>
        <end position="220"/>
    </location>
</feature>
<evidence type="ECO:0000256" key="3">
    <source>
        <dbReference type="ARBA" id="ARBA00004961"/>
    </source>
</evidence>
<dbReference type="OrthoDB" id="9810967at2"/>
<evidence type="ECO:0000256" key="4">
    <source>
        <dbReference type="ARBA" id="ARBA00010662"/>
    </source>
</evidence>
<comment type="catalytic activity">
    <reaction evidence="1 7">
        <text>6-phospho-D-glucono-1,5-lactone + H2O = 6-phospho-D-gluconate + H(+)</text>
        <dbReference type="Rhea" id="RHEA:12556"/>
        <dbReference type="ChEBI" id="CHEBI:15377"/>
        <dbReference type="ChEBI" id="CHEBI:15378"/>
        <dbReference type="ChEBI" id="CHEBI:57955"/>
        <dbReference type="ChEBI" id="CHEBI:58759"/>
        <dbReference type="EC" id="3.1.1.31"/>
    </reaction>
</comment>
<dbReference type="InterPro" id="IPR037171">
    <property type="entry name" value="NagB/RpiA_transferase-like"/>
</dbReference>
<dbReference type="RefSeq" id="WP_062128978.1">
    <property type="nucleotide sequence ID" value="NZ_BAZW01000120.1"/>
</dbReference>
<dbReference type="Proteomes" id="UP000032900">
    <property type="component" value="Unassembled WGS sequence"/>
</dbReference>
<dbReference type="EMBL" id="BAZW01000120">
    <property type="protein sequence ID" value="GAO27861.1"/>
    <property type="molecule type" value="Genomic_DNA"/>
</dbReference>
<name>A0A0E9LRU8_9BACT</name>
<keyword evidence="7" id="KW-0378">Hydrolase</keyword>
<comment type="function">
    <text evidence="2 7">Hydrolysis of 6-phosphogluconolactone to 6-phosphogluconate.</text>
</comment>
<gene>
    <name evidence="7" type="primary">pgl</name>
    <name evidence="9" type="ORF">JCM15548_14721</name>
</gene>
<evidence type="ECO:0000259" key="8">
    <source>
        <dbReference type="Pfam" id="PF01182"/>
    </source>
</evidence>
<dbReference type="STRING" id="1236989.JCM15548_14721"/>
<organism evidence="9 10">
    <name type="scientific">Geofilum rubicundum JCM 15548</name>
    <dbReference type="NCBI Taxonomy" id="1236989"/>
    <lineage>
        <taxon>Bacteria</taxon>
        <taxon>Pseudomonadati</taxon>
        <taxon>Bacteroidota</taxon>
        <taxon>Bacteroidia</taxon>
        <taxon>Marinilabiliales</taxon>
        <taxon>Marinilabiliaceae</taxon>
        <taxon>Geofilum</taxon>
    </lineage>
</organism>
<dbReference type="InterPro" id="IPR005900">
    <property type="entry name" value="6-phosphogluconolactonase_DevB"/>
</dbReference>
<dbReference type="GO" id="GO:0017057">
    <property type="term" value="F:6-phosphogluconolactonase activity"/>
    <property type="evidence" value="ECO:0007669"/>
    <property type="project" value="UniProtKB-UniRule"/>
</dbReference>